<dbReference type="OrthoDB" id="1858881at2759"/>
<dbReference type="AlphaFoldDB" id="A0A2G5CD68"/>
<evidence type="ECO:0000313" key="2">
    <source>
        <dbReference type="EMBL" id="PIA29203.1"/>
    </source>
</evidence>
<dbReference type="InParanoid" id="A0A2G5CD68"/>
<evidence type="ECO:0000313" key="3">
    <source>
        <dbReference type="Proteomes" id="UP000230069"/>
    </source>
</evidence>
<feature type="compositionally biased region" description="Polar residues" evidence="1">
    <location>
        <begin position="52"/>
        <end position="68"/>
    </location>
</feature>
<proteinExistence type="predicted"/>
<feature type="region of interest" description="Disordered" evidence="1">
    <location>
        <begin position="1"/>
        <end position="70"/>
    </location>
</feature>
<dbReference type="STRING" id="218851.A0A2G5CD68"/>
<protein>
    <submittedName>
        <fullName evidence="2">Uncharacterized protein</fullName>
    </submittedName>
</protein>
<gene>
    <name evidence="2" type="ORF">AQUCO_06100009v1</name>
</gene>
<dbReference type="PANTHER" id="PTHR33872">
    <property type="entry name" value="DNA POLYMERASE EPSILON CATALYTIC SUBUNIT A"/>
    <property type="match status" value="1"/>
</dbReference>
<feature type="compositionally biased region" description="Basic and acidic residues" evidence="1">
    <location>
        <begin position="33"/>
        <end position="51"/>
    </location>
</feature>
<name>A0A2G5CD68_AQUCA</name>
<dbReference type="Proteomes" id="UP000230069">
    <property type="component" value="Unassembled WGS sequence"/>
</dbReference>
<dbReference type="EMBL" id="KZ305078">
    <property type="protein sequence ID" value="PIA29203.1"/>
    <property type="molecule type" value="Genomic_DNA"/>
</dbReference>
<keyword evidence="3" id="KW-1185">Reference proteome</keyword>
<dbReference type="FunCoup" id="A0A2G5CD68">
    <property type="interactions" value="250"/>
</dbReference>
<reference evidence="2 3" key="1">
    <citation type="submission" date="2017-09" db="EMBL/GenBank/DDBJ databases">
        <title>WGS assembly of Aquilegia coerulea Goldsmith.</title>
        <authorList>
            <person name="Hodges S."/>
            <person name="Kramer E."/>
            <person name="Nordborg M."/>
            <person name="Tomkins J."/>
            <person name="Borevitz J."/>
            <person name="Derieg N."/>
            <person name="Yan J."/>
            <person name="Mihaltcheva S."/>
            <person name="Hayes R.D."/>
            <person name="Rokhsar D."/>
        </authorList>
    </citation>
    <scope>NUCLEOTIDE SEQUENCE [LARGE SCALE GENOMIC DNA]</scope>
    <source>
        <strain evidence="3">cv. Goldsmith</strain>
    </source>
</reference>
<sequence>MGSLMAGWDSISQDPKTVNLKRNKSLTMEEIDDFRRSHPTPEHQHHQHDEVTSPQSSNSPKFLPQGTNDPIDVAKAYKTNAWWTKSNWAFLNDPPQEIQKSAIKYAAQFHVAHQLPKD</sequence>
<organism evidence="2 3">
    <name type="scientific">Aquilegia coerulea</name>
    <name type="common">Rocky mountain columbine</name>
    <dbReference type="NCBI Taxonomy" id="218851"/>
    <lineage>
        <taxon>Eukaryota</taxon>
        <taxon>Viridiplantae</taxon>
        <taxon>Streptophyta</taxon>
        <taxon>Embryophyta</taxon>
        <taxon>Tracheophyta</taxon>
        <taxon>Spermatophyta</taxon>
        <taxon>Magnoliopsida</taxon>
        <taxon>Ranunculales</taxon>
        <taxon>Ranunculaceae</taxon>
        <taxon>Thalictroideae</taxon>
        <taxon>Aquilegia</taxon>
    </lineage>
</organism>
<evidence type="ECO:0000256" key="1">
    <source>
        <dbReference type="SAM" id="MobiDB-lite"/>
    </source>
</evidence>
<accession>A0A2G5CD68</accession>
<dbReference type="PANTHER" id="PTHR33872:SF2">
    <property type="entry name" value="DNA POLYMERASE EPSILON CATALYTIC SUBUNIT A"/>
    <property type="match status" value="1"/>
</dbReference>